<dbReference type="Gene3D" id="3.40.50.1000">
    <property type="entry name" value="HAD superfamily/HAD-like"/>
    <property type="match status" value="1"/>
</dbReference>
<dbReference type="InterPro" id="IPR023214">
    <property type="entry name" value="HAD_sf"/>
</dbReference>
<organism evidence="1 2">
    <name type="scientific">Candidatus Woykebacteria bacterium RBG_19FT_COMBO_43_10</name>
    <dbReference type="NCBI Taxonomy" id="1802598"/>
    <lineage>
        <taxon>Bacteria</taxon>
        <taxon>Candidatus Woykeibacteriota</taxon>
    </lineage>
</organism>
<name>A0A1G1WJ88_9BACT</name>
<evidence type="ECO:0008006" key="3">
    <source>
        <dbReference type="Google" id="ProtNLM"/>
    </source>
</evidence>
<dbReference type="SUPFAM" id="SSF56784">
    <property type="entry name" value="HAD-like"/>
    <property type="match status" value="1"/>
</dbReference>
<comment type="caution">
    <text evidence="1">The sequence shown here is derived from an EMBL/GenBank/DDBJ whole genome shotgun (WGS) entry which is preliminary data.</text>
</comment>
<dbReference type="InterPro" id="IPR036412">
    <property type="entry name" value="HAD-like_sf"/>
</dbReference>
<sequence length="223" mass="25556">MNIRVIDLDGVLQDPVDPHPRLFGDVAPVVGVTYDALYKHYTESYEDNEREERYHLALCKTEEKRKKVRERWKQLHANMDKVRPIQGARELLEHFRSRGDPIYAFTKGPVGIQKGRLESVGLSEFFPEGHIIFSPRKGTRKGFEEDLLPGLPQGGKITIIGDMFEQDIRPALTLGGFICVWIRWDQKDPKGFDPTNPNLIVVKTTLEILELVRRGGLKWSPPV</sequence>
<gene>
    <name evidence="1" type="ORF">A2Z42_01485</name>
</gene>
<accession>A0A1G1WJ88</accession>
<protein>
    <recommendedName>
        <fullName evidence="3">HAD family hydrolase</fullName>
    </recommendedName>
</protein>
<proteinExistence type="predicted"/>
<evidence type="ECO:0000313" key="1">
    <source>
        <dbReference type="EMBL" id="OGY27277.1"/>
    </source>
</evidence>
<dbReference type="AlphaFoldDB" id="A0A1G1WJ88"/>
<evidence type="ECO:0000313" key="2">
    <source>
        <dbReference type="Proteomes" id="UP000176645"/>
    </source>
</evidence>
<dbReference type="Proteomes" id="UP000176645">
    <property type="component" value="Unassembled WGS sequence"/>
</dbReference>
<dbReference type="EMBL" id="MHCU01000042">
    <property type="protein sequence ID" value="OGY27277.1"/>
    <property type="molecule type" value="Genomic_DNA"/>
</dbReference>
<reference evidence="1 2" key="1">
    <citation type="journal article" date="2016" name="Nat. Commun.">
        <title>Thousands of microbial genomes shed light on interconnected biogeochemical processes in an aquifer system.</title>
        <authorList>
            <person name="Anantharaman K."/>
            <person name="Brown C.T."/>
            <person name="Hug L.A."/>
            <person name="Sharon I."/>
            <person name="Castelle C.J."/>
            <person name="Probst A.J."/>
            <person name="Thomas B.C."/>
            <person name="Singh A."/>
            <person name="Wilkins M.J."/>
            <person name="Karaoz U."/>
            <person name="Brodie E.L."/>
            <person name="Williams K.H."/>
            <person name="Hubbard S.S."/>
            <person name="Banfield J.F."/>
        </authorList>
    </citation>
    <scope>NUCLEOTIDE SEQUENCE [LARGE SCALE GENOMIC DNA]</scope>
</reference>